<evidence type="ECO:0008006" key="7">
    <source>
        <dbReference type="Google" id="ProtNLM"/>
    </source>
</evidence>
<evidence type="ECO:0000256" key="3">
    <source>
        <dbReference type="ARBA" id="ARBA00022691"/>
    </source>
</evidence>
<dbReference type="SUPFAM" id="SSF111337">
    <property type="entry name" value="QueA-like"/>
    <property type="match status" value="1"/>
</dbReference>
<keyword evidence="6" id="KW-1185">Reference proteome</keyword>
<dbReference type="Pfam" id="PF02547">
    <property type="entry name" value="Queuosine_synth"/>
    <property type="match status" value="1"/>
</dbReference>
<evidence type="ECO:0000313" key="6">
    <source>
        <dbReference type="Proteomes" id="UP001401887"/>
    </source>
</evidence>
<dbReference type="PANTHER" id="PTHR30307:SF0">
    <property type="entry name" value="S-ADENOSYLMETHIONINE:TRNA RIBOSYLTRANSFERASE-ISOMERASE"/>
    <property type="match status" value="1"/>
</dbReference>
<dbReference type="InterPro" id="IPR036100">
    <property type="entry name" value="QueA_sf"/>
</dbReference>
<dbReference type="Gene3D" id="3.40.1780.10">
    <property type="entry name" value="QueA-like"/>
    <property type="match status" value="1"/>
</dbReference>
<protein>
    <recommendedName>
        <fullName evidence="7">S-adenosylmethionine:tRNA ribosyltransferase-isomerase</fullName>
    </recommendedName>
</protein>
<dbReference type="Proteomes" id="UP001401887">
    <property type="component" value="Unassembled WGS sequence"/>
</dbReference>
<evidence type="ECO:0000256" key="4">
    <source>
        <dbReference type="ARBA" id="ARBA00022785"/>
    </source>
</evidence>
<proteinExistence type="predicted"/>
<keyword evidence="1" id="KW-0963">Cytoplasm</keyword>
<sequence length="53" mass="5981">MDGLITGWHEPRASHLLMLEAIAGRRHLEVAYAAALEAGYLWHEFGDLHLMLP</sequence>
<evidence type="ECO:0000256" key="1">
    <source>
        <dbReference type="ARBA" id="ARBA00022490"/>
    </source>
</evidence>
<evidence type="ECO:0000313" key="5">
    <source>
        <dbReference type="EMBL" id="GAA5513068.1"/>
    </source>
</evidence>
<keyword evidence="3" id="KW-0949">S-adenosyl-L-methionine</keyword>
<keyword evidence="2" id="KW-0808">Transferase</keyword>
<dbReference type="PANTHER" id="PTHR30307">
    <property type="entry name" value="S-ADENOSYLMETHIONINE:TRNA RIBOSYLTRANSFERASE-ISOMERASE"/>
    <property type="match status" value="1"/>
</dbReference>
<accession>A0ABP9WAL9</accession>
<dbReference type="EMBL" id="BAABRP010000005">
    <property type="protein sequence ID" value="GAA5513068.1"/>
    <property type="molecule type" value="Genomic_DNA"/>
</dbReference>
<dbReference type="InterPro" id="IPR003699">
    <property type="entry name" value="QueA"/>
</dbReference>
<comment type="caution">
    <text evidence="5">The sequence shown here is derived from an EMBL/GenBank/DDBJ whole genome shotgun (WGS) entry which is preliminary data.</text>
</comment>
<dbReference type="InterPro" id="IPR042118">
    <property type="entry name" value="QueA_dom1"/>
</dbReference>
<evidence type="ECO:0000256" key="2">
    <source>
        <dbReference type="ARBA" id="ARBA00022679"/>
    </source>
</evidence>
<reference evidence="5 6" key="1">
    <citation type="submission" date="2024-02" db="EMBL/GenBank/DDBJ databases">
        <title>Deinococcus carri NBRC 110142.</title>
        <authorList>
            <person name="Ichikawa N."/>
            <person name="Katano-Makiyama Y."/>
            <person name="Hidaka K."/>
        </authorList>
    </citation>
    <scope>NUCLEOTIDE SEQUENCE [LARGE SCALE GENOMIC DNA]</scope>
    <source>
        <strain evidence="5 6">NBRC 110142</strain>
    </source>
</reference>
<dbReference type="RefSeq" id="WP_345464087.1">
    <property type="nucleotide sequence ID" value="NZ_BAABRP010000005.1"/>
</dbReference>
<organism evidence="5 6">
    <name type="scientific">Deinococcus carri</name>
    <dbReference type="NCBI Taxonomy" id="1211323"/>
    <lineage>
        <taxon>Bacteria</taxon>
        <taxon>Thermotogati</taxon>
        <taxon>Deinococcota</taxon>
        <taxon>Deinococci</taxon>
        <taxon>Deinococcales</taxon>
        <taxon>Deinococcaceae</taxon>
        <taxon>Deinococcus</taxon>
    </lineage>
</organism>
<name>A0ABP9WAL9_9DEIO</name>
<keyword evidence="4" id="KW-0671">Queuosine biosynthesis</keyword>
<gene>
    <name evidence="5" type="ORF">Dcar01_01794</name>
</gene>